<dbReference type="InterPro" id="IPR014721">
    <property type="entry name" value="Ribsml_uS5_D2-typ_fold_subgr"/>
</dbReference>
<dbReference type="PANTHER" id="PTHR21569">
    <property type="entry name" value="RIBOSOMAL PROTEIN S9"/>
    <property type="match status" value="1"/>
</dbReference>
<comment type="similarity">
    <text evidence="1 5">Belongs to the universal ribosomal protein uS9 family.</text>
</comment>
<evidence type="ECO:0000313" key="7">
    <source>
        <dbReference type="EMBL" id="KKS40802.1"/>
    </source>
</evidence>
<dbReference type="GO" id="GO:0022627">
    <property type="term" value="C:cytosolic small ribosomal subunit"/>
    <property type="evidence" value="ECO:0007669"/>
    <property type="project" value="TreeGrafter"/>
</dbReference>
<organism evidence="7 8">
    <name type="scientific">Candidatus Kuenenbacteria bacterium GW2011_GWA2_42_15</name>
    <dbReference type="NCBI Taxonomy" id="1618677"/>
    <lineage>
        <taxon>Bacteria</taxon>
        <taxon>Candidatus Kueneniibacteriota</taxon>
    </lineage>
</organism>
<dbReference type="PATRIC" id="fig|1618677.3.peg.646"/>
<dbReference type="GO" id="GO:0003723">
    <property type="term" value="F:RNA binding"/>
    <property type="evidence" value="ECO:0007669"/>
    <property type="project" value="TreeGrafter"/>
</dbReference>
<keyword evidence="3 5" id="KW-0687">Ribonucleoprotein</keyword>
<keyword evidence="2 5" id="KW-0689">Ribosomal protein</keyword>
<evidence type="ECO:0000313" key="8">
    <source>
        <dbReference type="Proteomes" id="UP000034516"/>
    </source>
</evidence>
<gene>
    <name evidence="5" type="primary">rpsI</name>
    <name evidence="7" type="ORF">UV02_C0037G0003</name>
</gene>
<feature type="region of interest" description="Disordered" evidence="6">
    <location>
        <begin position="124"/>
        <end position="146"/>
    </location>
</feature>
<dbReference type="Proteomes" id="UP000034516">
    <property type="component" value="Unassembled WGS sequence"/>
</dbReference>
<name>A0A0G0YVZ9_9BACT</name>
<evidence type="ECO:0000256" key="4">
    <source>
        <dbReference type="ARBA" id="ARBA00035259"/>
    </source>
</evidence>
<dbReference type="EMBL" id="LCCW01000037">
    <property type="protein sequence ID" value="KKS40802.1"/>
    <property type="molecule type" value="Genomic_DNA"/>
</dbReference>
<dbReference type="GO" id="GO:0003735">
    <property type="term" value="F:structural constituent of ribosome"/>
    <property type="evidence" value="ECO:0007669"/>
    <property type="project" value="InterPro"/>
</dbReference>
<accession>A0A0G0YVZ9</accession>
<feature type="compositionally biased region" description="Basic residues" evidence="6">
    <location>
        <begin position="127"/>
        <end position="146"/>
    </location>
</feature>
<evidence type="ECO:0000256" key="3">
    <source>
        <dbReference type="ARBA" id="ARBA00023274"/>
    </source>
</evidence>
<dbReference type="PANTHER" id="PTHR21569:SF1">
    <property type="entry name" value="SMALL RIBOSOMAL SUBUNIT PROTEIN US9M"/>
    <property type="match status" value="1"/>
</dbReference>
<reference evidence="7 8" key="1">
    <citation type="journal article" date="2015" name="Nature">
        <title>rRNA introns, odd ribosomes, and small enigmatic genomes across a large radiation of phyla.</title>
        <authorList>
            <person name="Brown C.T."/>
            <person name="Hug L.A."/>
            <person name="Thomas B.C."/>
            <person name="Sharon I."/>
            <person name="Castelle C.J."/>
            <person name="Singh A."/>
            <person name="Wilkins M.J."/>
            <person name="Williams K.H."/>
            <person name="Banfield J.F."/>
        </authorList>
    </citation>
    <scope>NUCLEOTIDE SEQUENCE [LARGE SCALE GENOMIC DNA]</scope>
</reference>
<protein>
    <recommendedName>
        <fullName evidence="4 5">Small ribosomal subunit protein uS9</fullName>
    </recommendedName>
</protein>
<dbReference type="InterPro" id="IPR023035">
    <property type="entry name" value="Ribosomal_uS9_bac/plastid"/>
</dbReference>
<evidence type="ECO:0000256" key="5">
    <source>
        <dbReference type="HAMAP-Rule" id="MF_00532"/>
    </source>
</evidence>
<evidence type="ECO:0000256" key="2">
    <source>
        <dbReference type="ARBA" id="ARBA00022980"/>
    </source>
</evidence>
<dbReference type="InterPro" id="IPR000754">
    <property type="entry name" value="Ribosomal_uS9"/>
</dbReference>
<dbReference type="AlphaFoldDB" id="A0A0G0YVZ9"/>
<dbReference type="Gene3D" id="3.30.230.10">
    <property type="match status" value="1"/>
</dbReference>
<comment type="caution">
    <text evidence="7">The sequence shown here is derived from an EMBL/GenBank/DDBJ whole genome shotgun (WGS) entry which is preliminary data.</text>
</comment>
<dbReference type="SUPFAM" id="SSF54211">
    <property type="entry name" value="Ribosomal protein S5 domain 2-like"/>
    <property type="match status" value="1"/>
</dbReference>
<dbReference type="HAMAP" id="MF_00532_B">
    <property type="entry name" value="Ribosomal_uS9_B"/>
    <property type="match status" value="1"/>
</dbReference>
<dbReference type="NCBIfam" id="NF001099">
    <property type="entry name" value="PRK00132.1"/>
    <property type="match status" value="1"/>
</dbReference>
<dbReference type="Pfam" id="PF00380">
    <property type="entry name" value="Ribosomal_S9"/>
    <property type="match status" value="1"/>
</dbReference>
<sequence>MPTKKTEKQAEETEAKTSVYYYGLGRRKTSIAKVKLFENGSGKFIVNGKNYKDFYSYPLYAENLELPLEAVGLLGKIDAEIKVVGGGLQSGSEACRLGIARALVRITDSYKPALRAAGFITRDPRAKERKKSGLKRARRAPQWAKR</sequence>
<dbReference type="GO" id="GO:0006412">
    <property type="term" value="P:translation"/>
    <property type="evidence" value="ECO:0007669"/>
    <property type="project" value="UniProtKB-UniRule"/>
</dbReference>
<evidence type="ECO:0000256" key="1">
    <source>
        <dbReference type="ARBA" id="ARBA00005251"/>
    </source>
</evidence>
<dbReference type="FunFam" id="3.30.230.10:FF:000001">
    <property type="entry name" value="30S ribosomal protein S9"/>
    <property type="match status" value="1"/>
</dbReference>
<evidence type="ECO:0000256" key="6">
    <source>
        <dbReference type="SAM" id="MobiDB-lite"/>
    </source>
</evidence>
<proteinExistence type="inferred from homology"/>
<dbReference type="InterPro" id="IPR020568">
    <property type="entry name" value="Ribosomal_Su5_D2-typ_SF"/>
</dbReference>